<name>A0A914DGW7_9BILA</name>
<feature type="region of interest" description="Disordered" evidence="3">
    <location>
        <begin position="206"/>
        <end position="519"/>
    </location>
</feature>
<feature type="compositionally biased region" description="Basic and acidic residues" evidence="3">
    <location>
        <begin position="379"/>
        <end position="402"/>
    </location>
</feature>
<dbReference type="InterPro" id="IPR013894">
    <property type="entry name" value="RMI1_OB"/>
</dbReference>
<feature type="compositionally biased region" description="Pro residues" evidence="3">
    <location>
        <begin position="506"/>
        <end position="519"/>
    </location>
</feature>
<evidence type="ECO:0000256" key="3">
    <source>
        <dbReference type="SAM" id="MobiDB-lite"/>
    </source>
</evidence>
<dbReference type="SUPFAM" id="SSF63748">
    <property type="entry name" value="Tudor/PWWP/MBT"/>
    <property type="match status" value="1"/>
</dbReference>
<evidence type="ECO:0000313" key="6">
    <source>
        <dbReference type="WBParaSite" id="ACRNAN_scaffold244.g11325.t1"/>
    </source>
</evidence>
<dbReference type="Proteomes" id="UP000887540">
    <property type="component" value="Unplaced"/>
</dbReference>
<dbReference type="PANTHER" id="PTHR13681">
    <property type="entry name" value="SURVIVAL OF MOTOR NEURON-RELATED-SPLICING FACTOR 30-RELATED"/>
    <property type="match status" value="1"/>
</dbReference>
<dbReference type="InterPro" id="IPR002999">
    <property type="entry name" value="Tudor"/>
</dbReference>
<feature type="compositionally biased region" description="Polar residues" evidence="3">
    <location>
        <begin position="409"/>
        <end position="419"/>
    </location>
</feature>
<feature type="compositionally biased region" description="Polar residues" evidence="3">
    <location>
        <begin position="431"/>
        <end position="446"/>
    </location>
</feature>
<feature type="compositionally biased region" description="Polar residues" evidence="3">
    <location>
        <begin position="457"/>
        <end position="473"/>
    </location>
</feature>
<feature type="compositionally biased region" description="Basic and acidic residues" evidence="3">
    <location>
        <begin position="228"/>
        <end position="253"/>
    </location>
</feature>
<evidence type="ECO:0000313" key="5">
    <source>
        <dbReference type="Proteomes" id="UP000887540"/>
    </source>
</evidence>
<dbReference type="Gene3D" id="2.30.30.140">
    <property type="match status" value="1"/>
</dbReference>
<evidence type="ECO:0000256" key="1">
    <source>
        <dbReference type="ARBA" id="ARBA00004123"/>
    </source>
</evidence>
<comment type="subcellular location">
    <subcellularLocation>
        <location evidence="1">Nucleus</location>
    </subcellularLocation>
</comment>
<proteinExistence type="predicted"/>
<keyword evidence="2" id="KW-0539">Nucleus</keyword>
<organism evidence="5 6">
    <name type="scientific">Acrobeloides nanus</name>
    <dbReference type="NCBI Taxonomy" id="290746"/>
    <lineage>
        <taxon>Eukaryota</taxon>
        <taxon>Metazoa</taxon>
        <taxon>Ecdysozoa</taxon>
        <taxon>Nematoda</taxon>
        <taxon>Chromadorea</taxon>
        <taxon>Rhabditida</taxon>
        <taxon>Tylenchina</taxon>
        <taxon>Cephalobomorpha</taxon>
        <taxon>Cephaloboidea</taxon>
        <taxon>Cephalobidae</taxon>
        <taxon>Acrobeloides</taxon>
    </lineage>
</organism>
<feature type="domain" description="Tudor" evidence="4">
    <location>
        <begin position="530"/>
        <end position="587"/>
    </location>
</feature>
<dbReference type="AlphaFoldDB" id="A0A914DGW7"/>
<feature type="compositionally biased region" description="Polar residues" evidence="3">
    <location>
        <begin position="346"/>
        <end position="362"/>
    </location>
</feature>
<dbReference type="GO" id="GO:0005634">
    <property type="term" value="C:nucleus"/>
    <property type="evidence" value="ECO:0007669"/>
    <property type="project" value="UniProtKB-SubCell"/>
</dbReference>
<protein>
    <submittedName>
        <fullName evidence="6">Tudor domain-containing protein</fullName>
    </submittedName>
</protein>
<dbReference type="InterPro" id="IPR042470">
    <property type="entry name" value="RMI1_N_C_sf"/>
</dbReference>
<sequence length="588" mass="67067">MSLEKLRQDGWNIDSLKLENLLADDYDENMGPQELKDILLDQDIREWGDVIINKRKEETTFKGPVILQLNKWRNVNKPKMSDHMENDGICILSFTDGAGGTIKGLQDENTRLENISGNTPSGSKVLLTGTIKIERDFLMLTRQNCKLLGGYVEKLVEKWKAERFSGNNNIRKLDTNVPKWIPFEKRSITGKANTKPEVKIETKTFKAMSAVGPKDKPKEENEGTTQFDEARKTAIENIKKEQAEKKRETENRKPNKPIPIAVTKRDETPQEIQKLPEKSQDLETDTNEENTNMNQGKSNFYDERPRRSARYSAPREFTNSNFGRKNKQEQQTSTFGDFLPDYPNLVPTTTSNSNFPASSNATPKIFLHRNPPIHRNHAYQKDNESPMKNGNDYRDQPRESAPKSRNKYQKTQTSTTGNDYQHPPREPVPKSRNNYQKPQTSKTGNDYQHPPRESVPKSRSNYQKPQTSPGNDYQHQHREPALKNRNKYQESQTSTTSQASNKTPLPLVPKPVQKQPPPTPQPVLVSIGANNVVDGAYVLAPWFDNKHYPAQVISLGPADLCTVRYTEYGNTSMVPRGSLLMQEFVRTA</sequence>
<dbReference type="Gene3D" id="2.40.50.770">
    <property type="entry name" value="RecQ-mediated genome instability protein Rmi1, C-terminal domain"/>
    <property type="match status" value="1"/>
</dbReference>
<accession>A0A914DGW7</accession>
<dbReference type="Pfam" id="PF08585">
    <property type="entry name" value="RMI1_N_C"/>
    <property type="match status" value="1"/>
</dbReference>
<evidence type="ECO:0000256" key="2">
    <source>
        <dbReference type="ARBA" id="ARBA00023242"/>
    </source>
</evidence>
<feature type="compositionally biased region" description="Low complexity" evidence="3">
    <location>
        <begin position="489"/>
        <end position="505"/>
    </location>
</feature>
<feature type="compositionally biased region" description="Basic and acidic residues" evidence="3">
    <location>
        <begin position="263"/>
        <end position="281"/>
    </location>
</feature>
<dbReference type="SMART" id="SM00333">
    <property type="entry name" value="TUDOR"/>
    <property type="match status" value="1"/>
</dbReference>
<reference evidence="6" key="1">
    <citation type="submission" date="2022-11" db="UniProtKB">
        <authorList>
            <consortium name="WormBaseParasite"/>
        </authorList>
    </citation>
    <scope>IDENTIFICATION</scope>
</reference>
<evidence type="ECO:0000259" key="4">
    <source>
        <dbReference type="SMART" id="SM00333"/>
    </source>
</evidence>
<dbReference type="WBParaSite" id="ACRNAN_scaffold244.g11325.t1">
    <property type="protein sequence ID" value="ACRNAN_scaffold244.g11325.t1"/>
    <property type="gene ID" value="ACRNAN_scaffold244.g11325"/>
</dbReference>
<feature type="compositionally biased region" description="Polar residues" evidence="3">
    <location>
        <begin position="317"/>
        <end position="335"/>
    </location>
</feature>
<dbReference type="PANTHER" id="PTHR13681:SF24">
    <property type="entry name" value="TUDOR DOMAIN-CONTAINING PROTEIN 3"/>
    <property type="match status" value="1"/>
</dbReference>
<keyword evidence="5" id="KW-1185">Reference proteome</keyword>